<gene>
    <name evidence="2" type="ORF">UFOPK4234_01294</name>
</gene>
<feature type="compositionally biased region" description="Low complexity" evidence="1">
    <location>
        <begin position="57"/>
        <end position="74"/>
    </location>
</feature>
<evidence type="ECO:0000313" key="2">
    <source>
        <dbReference type="EMBL" id="CAB5041451.1"/>
    </source>
</evidence>
<proteinExistence type="predicted"/>
<evidence type="ECO:0000256" key="1">
    <source>
        <dbReference type="SAM" id="MobiDB-lite"/>
    </source>
</evidence>
<reference evidence="2" key="1">
    <citation type="submission" date="2020-05" db="EMBL/GenBank/DDBJ databases">
        <authorList>
            <person name="Chiriac C."/>
            <person name="Salcher M."/>
            <person name="Ghai R."/>
            <person name="Kavagutti S V."/>
        </authorList>
    </citation>
    <scope>NUCLEOTIDE SEQUENCE</scope>
</reference>
<feature type="compositionally biased region" description="Basic and acidic residues" evidence="1">
    <location>
        <begin position="144"/>
        <end position="153"/>
    </location>
</feature>
<dbReference type="EMBL" id="CAFBQA010000088">
    <property type="protein sequence ID" value="CAB5041451.1"/>
    <property type="molecule type" value="Genomic_DNA"/>
</dbReference>
<dbReference type="AlphaFoldDB" id="A0A6J7SKC2"/>
<protein>
    <submittedName>
        <fullName evidence="2">Unannotated protein</fullName>
    </submittedName>
</protein>
<organism evidence="2">
    <name type="scientific">freshwater metagenome</name>
    <dbReference type="NCBI Taxonomy" id="449393"/>
    <lineage>
        <taxon>unclassified sequences</taxon>
        <taxon>metagenomes</taxon>
        <taxon>ecological metagenomes</taxon>
    </lineage>
</organism>
<accession>A0A6J7SKC2</accession>
<sequence length="153" mass="16178">MHIAVEISTVLSRASISFIAMINMPSMPSVPLIRARPSLATNSTGVMPAPINACAASTTVPSSRRTSPSPITASAHVESGARSPEQPRDPYSRTSGVMCAFKSAAYASAVVARIPVRPVHIVESRRAIMARTTSLSTGSPEPAACERMRERCN</sequence>
<feature type="region of interest" description="Disordered" evidence="1">
    <location>
        <begin position="132"/>
        <end position="153"/>
    </location>
</feature>
<name>A0A6J7SKC2_9ZZZZ</name>
<feature type="region of interest" description="Disordered" evidence="1">
    <location>
        <begin position="57"/>
        <end position="94"/>
    </location>
</feature>